<sequence length="427" mass="46817">MKEQEFTAFNVRQPPRHLLLSTTDVHTPVTLCRSSTYFILMDIELSELTGLTEIQREALQNGHFVLVTDILHAGPEELSSKTGLSYNRASELLADVAFEIACKPVPLVSLVPGASQKISTGDTKMDTVLGGGIRPGLIWEFAGEGGAGKTQLALQLALMVQMLPKLGGVSGSCCYLSSWKELPTSRLQQLIDLHPMIRGSTCTLDHLHFRRTETISALLNVLEGPLVQLIRGCRDTMPLKLLILDDFTSLFRTDKTDKATSGSLIDRSRDLAEVSALIHQLAIEHNLGVIVVNEVVNVFEPEASAPMQNEPTYRAVSPWFNTAANVPGEDAREPALGLSWANQVNVRVLFSRTGRRRILDVPVSDAKRQKFAQETGRLPHEIQPSDEPVLIRHMSVIFSSVAAPSSVDYVITDEGVSSEGEPSYTAR</sequence>
<dbReference type="InterPro" id="IPR020588">
    <property type="entry name" value="RecA_ATP-bd"/>
</dbReference>
<proteinExistence type="predicted"/>
<dbReference type="AlphaFoldDB" id="A0A166AQ50"/>
<organism evidence="2 3">
    <name type="scientific">Exidia glandulosa HHB12029</name>
    <dbReference type="NCBI Taxonomy" id="1314781"/>
    <lineage>
        <taxon>Eukaryota</taxon>
        <taxon>Fungi</taxon>
        <taxon>Dikarya</taxon>
        <taxon>Basidiomycota</taxon>
        <taxon>Agaricomycotina</taxon>
        <taxon>Agaricomycetes</taxon>
        <taxon>Auriculariales</taxon>
        <taxon>Exidiaceae</taxon>
        <taxon>Exidia</taxon>
    </lineage>
</organism>
<dbReference type="InParanoid" id="A0A166AQ50"/>
<reference evidence="2 3" key="1">
    <citation type="journal article" date="2016" name="Mol. Biol. Evol.">
        <title>Comparative Genomics of Early-Diverging Mushroom-Forming Fungi Provides Insights into the Origins of Lignocellulose Decay Capabilities.</title>
        <authorList>
            <person name="Nagy L.G."/>
            <person name="Riley R."/>
            <person name="Tritt A."/>
            <person name="Adam C."/>
            <person name="Daum C."/>
            <person name="Floudas D."/>
            <person name="Sun H."/>
            <person name="Yadav J.S."/>
            <person name="Pangilinan J."/>
            <person name="Larsson K.H."/>
            <person name="Matsuura K."/>
            <person name="Barry K."/>
            <person name="Labutti K."/>
            <person name="Kuo R."/>
            <person name="Ohm R.A."/>
            <person name="Bhattacharya S.S."/>
            <person name="Shirouzu T."/>
            <person name="Yoshinaga Y."/>
            <person name="Martin F.M."/>
            <person name="Grigoriev I.V."/>
            <person name="Hibbett D.S."/>
        </authorList>
    </citation>
    <scope>NUCLEOTIDE SEQUENCE [LARGE SCALE GENOMIC DNA]</scope>
    <source>
        <strain evidence="2 3">HHB12029</strain>
    </source>
</reference>
<evidence type="ECO:0000313" key="3">
    <source>
        <dbReference type="Proteomes" id="UP000077266"/>
    </source>
</evidence>
<dbReference type="InterPro" id="IPR027417">
    <property type="entry name" value="P-loop_NTPase"/>
</dbReference>
<dbReference type="GO" id="GO:0005524">
    <property type="term" value="F:ATP binding"/>
    <property type="evidence" value="ECO:0007669"/>
    <property type="project" value="InterPro"/>
</dbReference>
<dbReference type="GO" id="GO:0061982">
    <property type="term" value="P:meiosis I cell cycle process"/>
    <property type="evidence" value="ECO:0007669"/>
    <property type="project" value="UniProtKB-ARBA"/>
</dbReference>
<dbReference type="GO" id="GO:0000722">
    <property type="term" value="P:telomere maintenance via recombination"/>
    <property type="evidence" value="ECO:0007669"/>
    <property type="project" value="TreeGrafter"/>
</dbReference>
<accession>A0A166AQ50</accession>
<evidence type="ECO:0000313" key="2">
    <source>
        <dbReference type="EMBL" id="KZV94089.1"/>
    </source>
</evidence>
<dbReference type="GO" id="GO:0071140">
    <property type="term" value="P:resolution of mitotic recombination intermediates"/>
    <property type="evidence" value="ECO:0007669"/>
    <property type="project" value="TreeGrafter"/>
</dbReference>
<evidence type="ECO:0000259" key="1">
    <source>
        <dbReference type="PROSITE" id="PS50162"/>
    </source>
</evidence>
<dbReference type="PANTHER" id="PTHR46487">
    <property type="entry name" value="DNA REPAIR PROTEIN XRCC3"/>
    <property type="match status" value="1"/>
</dbReference>
<dbReference type="FunCoup" id="A0A166AQ50">
    <property type="interactions" value="143"/>
</dbReference>
<dbReference type="GO" id="GO:0005657">
    <property type="term" value="C:replication fork"/>
    <property type="evidence" value="ECO:0007669"/>
    <property type="project" value="TreeGrafter"/>
</dbReference>
<dbReference type="InterPro" id="IPR013632">
    <property type="entry name" value="Rad51_C"/>
</dbReference>
<dbReference type="OrthoDB" id="1861185at2759"/>
<dbReference type="GO" id="GO:0045003">
    <property type="term" value="P:double-strand break repair via synthesis-dependent strand annealing"/>
    <property type="evidence" value="ECO:0007669"/>
    <property type="project" value="TreeGrafter"/>
</dbReference>
<dbReference type="SUPFAM" id="SSF52540">
    <property type="entry name" value="P-loop containing nucleoside triphosphate hydrolases"/>
    <property type="match status" value="1"/>
</dbReference>
<dbReference type="PANTHER" id="PTHR46487:SF1">
    <property type="entry name" value="DNA REPAIR PROTEIN XRCC3"/>
    <property type="match status" value="1"/>
</dbReference>
<name>A0A166AQ50_EXIGL</name>
<dbReference type="STRING" id="1314781.A0A166AQ50"/>
<protein>
    <submittedName>
        <fullName evidence="2">p-loop containing nucleoside triphosphate hydrolase protein</fullName>
    </submittedName>
</protein>
<dbReference type="PROSITE" id="PS50162">
    <property type="entry name" value="RECA_2"/>
    <property type="match status" value="1"/>
</dbReference>
<dbReference type="GO" id="GO:0090656">
    <property type="term" value="P:t-circle formation"/>
    <property type="evidence" value="ECO:0007669"/>
    <property type="project" value="TreeGrafter"/>
</dbReference>
<dbReference type="GO" id="GO:0140664">
    <property type="term" value="F:ATP-dependent DNA damage sensor activity"/>
    <property type="evidence" value="ECO:0007669"/>
    <property type="project" value="InterPro"/>
</dbReference>
<dbReference type="Proteomes" id="UP000077266">
    <property type="component" value="Unassembled WGS sequence"/>
</dbReference>
<dbReference type="Pfam" id="PF08423">
    <property type="entry name" value="Rad51"/>
    <property type="match status" value="1"/>
</dbReference>
<dbReference type="GO" id="GO:0016787">
    <property type="term" value="F:hydrolase activity"/>
    <property type="evidence" value="ECO:0007669"/>
    <property type="project" value="UniProtKB-KW"/>
</dbReference>
<dbReference type="GO" id="GO:0000400">
    <property type="term" value="F:four-way junction DNA binding"/>
    <property type="evidence" value="ECO:0007669"/>
    <property type="project" value="TreeGrafter"/>
</dbReference>
<keyword evidence="2" id="KW-0378">Hydrolase</keyword>
<dbReference type="GO" id="GO:0033065">
    <property type="term" value="C:Rad51C-XRCC3 complex"/>
    <property type="evidence" value="ECO:0007669"/>
    <property type="project" value="TreeGrafter"/>
</dbReference>
<feature type="domain" description="RecA family profile 1" evidence="1">
    <location>
        <begin position="114"/>
        <end position="295"/>
    </location>
</feature>
<dbReference type="EMBL" id="KV425979">
    <property type="protein sequence ID" value="KZV94089.1"/>
    <property type="molecule type" value="Genomic_DNA"/>
</dbReference>
<dbReference type="Gene3D" id="3.40.50.300">
    <property type="entry name" value="P-loop containing nucleotide triphosphate hydrolases"/>
    <property type="match status" value="1"/>
</dbReference>
<gene>
    <name evidence="2" type="ORF">EXIGLDRAFT_767508</name>
</gene>
<keyword evidence="3" id="KW-1185">Reference proteome</keyword>